<dbReference type="InterPro" id="IPR052929">
    <property type="entry name" value="RNase_H-like_EbsB-rel"/>
</dbReference>
<accession>A0A7J8MD49</accession>
<evidence type="ECO:0000313" key="3">
    <source>
        <dbReference type="Proteomes" id="UP000593572"/>
    </source>
</evidence>
<dbReference type="InterPro" id="IPR002156">
    <property type="entry name" value="RNaseH_domain"/>
</dbReference>
<dbReference type="AlphaFoldDB" id="A0A7J8MD49"/>
<dbReference type="PANTHER" id="PTHR47074:SF48">
    <property type="entry name" value="POLYNUCLEOTIDYL TRANSFERASE, RIBONUCLEASE H-LIKE SUPERFAMILY PROTEIN"/>
    <property type="match status" value="1"/>
</dbReference>
<name>A0A7J8MD49_9ROSI</name>
<reference evidence="2 3" key="1">
    <citation type="journal article" date="2019" name="Genome Biol. Evol.">
        <title>Insights into the evolution of the New World diploid cottons (Gossypium, subgenus Houzingenia) based on genome sequencing.</title>
        <authorList>
            <person name="Grover C.E."/>
            <person name="Arick M.A. 2nd"/>
            <person name="Thrash A."/>
            <person name="Conover J.L."/>
            <person name="Sanders W.S."/>
            <person name="Peterson D.G."/>
            <person name="Frelichowski J.E."/>
            <person name="Scheffler J.A."/>
            <person name="Scheffler B.E."/>
            <person name="Wendel J.F."/>
        </authorList>
    </citation>
    <scope>NUCLEOTIDE SEQUENCE [LARGE SCALE GENOMIC DNA]</scope>
    <source>
        <strain evidence="2">157</strain>
        <tissue evidence="2">Leaf</tissue>
    </source>
</reference>
<feature type="domain" description="RNase H type-1" evidence="1">
    <location>
        <begin position="376"/>
        <end position="461"/>
    </location>
</feature>
<dbReference type="Proteomes" id="UP000593572">
    <property type="component" value="Unassembled WGS sequence"/>
</dbReference>
<dbReference type="Pfam" id="PF13456">
    <property type="entry name" value="RVT_3"/>
    <property type="match status" value="1"/>
</dbReference>
<evidence type="ECO:0000313" key="2">
    <source>
        <dbReference type="EMBL" id="MBA0562609.1"/>
    </source>
</evidence>
<dbReference type="GO" id="GO:0004523">
    <property type="term" value="F:RNA-DNA hybrid ribonuclease activity"/>
    <property type="evidence" value="ECO:0007669"/>
    <property type="project" value="InterPro"/>
</dbReference>
<evidence type="ECO:0000259" key="1">
    <source>
        <dbReference type="Pfam" id="PF13456"/>
    </source>
</evidence>
<comment type="caution">
    <text evidence="2">The sequence shown here is derived from an EMBL/GenBank/DDBJ whole genome shotgun (WGS) entry which is preliminary data.</text>
</comment>
<dbReference type="GO" id="GO:0003676">
    <property type="term" value="F:nucleic acid binding"/>
    <property type="evidence" value="ECO:0007669"/>
    <property type="project" value="InterPro"/>
</dbReference>
<protein>
    <recommendedName>
        <fullName evidence="1">RNase H type-1 domain-containing protein</fullName>
    </recommendedName>
</protein>
<dbReference type="EMBL" id="JABEZX010000008">
    <property type="protein sequence ID" value="MBA0562609.1"/>
    <property type="molecule type" value="Genomic_DNA"/>
</dbReference>
<sequence length="489" mass="56776">MDYAGKKSGHRKPRAHMEEFREVSEELALGNIKIDRDNVAKEIIQKAWCIKGSNIMENFEMVSEKLGPWQYNRYRKMRNNISLLTEQIDKIIGSPYEMSNANSQKEAHFKLGNLHAEEEGSKTIPNKGFVVKLDMSKAFDWEEWNFLENVMRNLGFDDAWVFCSKYFPNGDLFHPKKVDQSSYTWSSIATTARALEKSFWWQGLNGDSINSDGLYVHERKVHKLWTVDRMGWNKKGFKIYGNCIGDCICNLLNISNGPKDCQRLGHEIQSTNVKIASIRQNMNKECHRCGLVEESMRLLDKKVIIDFITILWNSWNNRSNFIFRGKEEEARKWEKPLRGTVKLNFDAIVSNKKKLVIGLLFVTTKASSLVVALVSKKRKWWAKLYAFEESLKLAAMMNITKTIFEADCATLTNKIKKRKDDITLIGYRINECFQNMDRLYNVDEKWANRTCNKVADCLSKYVISNESHSFFGVDYPTFIHKHVMGDVIN</sequence>
<organism evidence="2 3">
    <name type="scientific">Gossypium lobatum</name>
    <dbReference type="NCBI Taxonomy" id="34289"/>
    <lineage>
        <taxon>Eukaryota</taxon>
        <taxon>Viridiplantae</taxon>
        <taxon>Streptophyta</taxon>
        <taxon>Embryophyta</taxon>
        <taxon>Tracheophyta</taxon>
        <taxon>Spermatophyta</taxon>
        <taxon>Magnoliopsida</taxon>
        <taxon>eudicotyledons</taxon>
        <taxon>Gunneridae</taxon>
        <taxon>Pentapetalae</taxon>
        <taxon>rosids</taxon>
        <taxon>malvids</taxon>
        <taxon>Malvales</taxon>
        <taxon>Malvaceae</taxon>
        <taxon>Malvoideae</taxon>
        <taxon>Gossypium</taxon>
    </lineage>
</organism>
<dbReference type="PANTHER" id="PTHR47074">
    <property type="entry name" value="BNAC02G40300D PROTEIN"/>
    <property type="match status" value="1"/>
</dbReference>
<proteinExistence type="predicted"/>
<gene>
    <name evidence="2" type="ORF">Golob_007641</name>
</gene>
<keyword evidence="3" id="KW-1185">Reference proteome</keyword>